<gene>
    <name evidence="1" type="ORF">R9Z33_05920</name>
</gene>
<organism evidence="1 2">
    <name type="scientific">Sediminicoccus rosea</name>
    <dbReference type="NCBI Taxonomy" id="1225128"/>
    <lineage>
        <taxon>Bacteria</taxon>
        <taxon>Pseudomonadati</taxon>
        <taxon>Pseudomonadota</taxon>
        <taxon>Alphaproteobacteria</taxon>
        <taxon>Acetobacterales</taxon>
        <taxon>Roseomonadaceae</taxon>
        <taxon>Sediminicoccus</taxon>
    </lineage>
</organism>
<dbReference type="EMBL" id="CP137852">
    <property type="protein sequence ID" value="WPB86408.1"/>
    <property type="molecule type" value="Genomic_DNA"/>
</dbReference>
<evidence type="ECO:0000313" key="2">
    <source>
        <dbReference type="Proteomes" id="UP001305521"/>
    </source>
</evidence>
<reference evidence="1 2" key="1">
    <citation type="submission" date="2023-11" db="EMBL/GenBank/DDBJ databases">
        <title>Arctic aerobic anoxygenic photoheterotroph Sediminicoccus rosea KRV36 adapts its photosynthesis to long days of polar summer.</title>
        <authorList>
            <person name="Tomasch J."/>
            <person name="Kopejtka K."/>
            <person name="Bily T."/>
            <person name="Gardiner A.T."/>
            <person name="Gardian Z."/>
            <person name="Shivaramu S."/>
            <person name="Koblizek M."/>
            <person name="Engelhardt F."/>
            <person name="Kaftan D."/>
        </authorList>
    </citation>
    <scope>NUCLEOTIDE SEQUENCE [LARGE SCALE GENOMIC DNA]</scope>
    <source>
        <strain evidence="1 2">R-30</strain>
    </source>
</reference>
<accession>A0ABZ0PM57</accession>
<name>A0ABZ0PM57_9PROT</name>
<evidence type="ECO:0000313" key="1">
    <source>
        <dbReference type="EMBL" id="WPB86408.1"/>
    </source>
</evidence>
<proteinExistence type="predicted"/>
<protein>
    <submittedName>
        <fullName evidence="1">Uncharacterized protein</fullName>
    </submittedName>
</protein>
<dbReference type="Proteomes" id="UP001305521">
    <property type="component" value="Chromosome"/>
</dbReference>
<dbReference type="RefSeq" id="WP_318650380.1">
    <property type="nucleotide sequence ID" value="NZ_CP137852.1"/>
</dbReference>
<keyword evidence="2" id="KW-1185">Reference proteome</keyword>
<sequence length="76" mass="7856">MAEDLPVAPEGEVTDGNGEAEISLPIAAETSHKLCVAARELIRAIDVTGDVQQIGEAVGNLPEHLACDLCGAEPHP</sequence>